<comment type="cofactor">
    <cofactor evidence="2">
        <name>Zn(2+)</name>
        <dbReference type="ChEBI" id="CHEBI:29105"/>
    </cofactor>
</comment>
<evidence type="ECO:0000256" key="14">
    <source>
        <dbReference type="ARBA" id="ARBA00023295"/>
    </source>
</evidence>
<comment type="similarity">
    <text evidence="3">Belongs to the FPG family.</text>
</comment>
<evidence type="ECO:0000256" key="16">
    <source>
        <dbReference type="PROSITE-ProRule" id="PRU00391"/>
    </source>
</evidence>
<evidence type="ECO:0000256" key="11">
    <source>
        <dbReference type="ARBA" id="ARBA00023204"/>
    </source>
</evidence>
<keyword evidence="5" id="KW-0479">Metal-binding</keyword>
<comment type="caution">
    <text evidence="19">The sequence shown here is derived from an EMBL/GenBank/DDBJ whole genome shotgun (WGS) entry which is preliminary data.</text>
</comment>
<dbReference type="InterPro" id="IPR015886">
    <property type="entry name" value="H2TH_FPG"/>
</dbReference>
<dbReference type="InterPro" id="IPR010979">
    <property type="entry name" value="Ribosomal_uS13-like_H2TH"/>
</dbReference>
<dbReference type="Pfam" id="PF06831">
    <property type="entry name" value="H2TH"/>
    <property type="match status" value="1"/>
</dbReference>
<keyword evidence="13" id="KW-0511">Multifunctional enzyme</keyword>
<keyword evidence="7 16" id="KW-0863">Zinc-finger</keyword>
<dbReference type="PROSITE" id="PS51066">
    <property type="entry name" value="ZF_FPG_2"/>
    <property type="match status" value="1"/>
</dbReference>
<feature type="domain" description="Formamidopyrimidine-DNA glycosylase catalytic" evidence="18">
    <location>
        <begin position="2"/>
        <end position="132"/>
    </location>
</feature>
<evidence type="ECO:0000256" key="10">
    <source>
        <dbReference type="ARBA" id="ARBA00023125"/>
    </source>
</evidence>
<dbReference type="GO" id="GO:0140078">
    <property type="term" value="F:class I DNA-(apurinic or apyrimidinic site) endonuclease activity"/>
    <property type="evidence" value="ECO:0007669"/>
    <property type="project" value="UniProtKB-EC"/>
</dbReference>
<name>A0A1F8EBZ7_9BACT</name>
<dbReference type="SMART" id="SM00898">
    <property type="entry name" value="Fapy_DNA_glyco"/>
    <property type="match status" value="1"/>
</dbReference>
<dbReference type="PROSITE" id="PS51068">
    <property type="entry name" value="FPG_CAT"/>
    <property type="match status" value="1"/>
</dbReference>
<dbReference type="Gene3D" id="3.20.190.10">
    <property type="entry name" value="MutM-like, N-terminal"/>
    <property type="match status" value="1"/>
</dbReference>
<comment type="catalytic activity">
    <reaction evidence="1">
        <text>Hydrolysis of DNA containing ring-opened 7-methylguanine residues, releasing 2,6-diamino-4-hydroxy-5-(N-methyl)formamidopyrimidine.</text>
        <dbReference type="EC" id="3.2.2.23"/>
    </reaction>
</comment>
<protein>
    <submittedName>
        <fullName evidence="19">DNA-formamidopyrimidine glycosylase</fullName>
    </submittedName>
</protein>
<evidence type="ECO:0000256" key="13">
    <source>
        <dbReference type="ARBA" id="ARBA00023268"/>
    </source>
</evidence>
<dbReference type="STRING" id="1802660.A2735_02735"/>
<comment type="catalytic activity">
    <reaction evidence="15">
        <text>2'-deoxyribonucleotide-(2'-deoxyribose 5'-phosphate)-2'-deoxyribonucleotide-DNA = a 3'-end 2'-deoxyribonucleotide-(2,3-dehydro-2,3-deoxyribose 5'-phosphate)-DNA + a 5'-end 5'-phospho-2'-deoxyribonucleoside-DNA + H(+)</text>
        <dbReference type="Rhea" id="RHEA:66592"/>
        <dbReference type="Rhea" id="RHEA-COMP:13180"/>
        <dbReference type="Rhea" id="RHEA-COMP:16897"/>
        <dbReference type="Rhea" id="RHEA-COMP:17067"/>
        <dbReference type="ChEBI" id="CHEBI:15378"/>
        <dbReference type="ChEBI" id="CHEBI:136412"/>
        <dbReference type="ChEBI" id="CHEBI:157695"/>
        <dbReference type="ChEBI" id="CHEBI:167181"/>
        <dbReference type="EC" id="4.2.99.18"/>
    </reaction>
</comment>
<evidence type="ECO:0000313" key="19">
    <source>
        <dbReference type="EMBL" id="OGM97859.1"/>
    </source>
</evidence>
<dbReference type="SUPFAM" id="SSF46946">
    <property type="entry name" value="S13-like H2TH domain"/>
    <property type="match status" value="1"/>
</dbReference>
<accession>A0A1F8EBZ7</accession>
<dbReference type="InterPro" id="IPR035937">
    <property type="entry name" value="FPG_N"/>
</dbReference>
<keyword evidence="8" id="KW-0378">Hydrolase</keyword>
<dbReference type="EMBL" id="MGJA01000007">
    <property type="protein sequence ID" value="OGM97859.1"/>
    <property type="molecule type" value="Genomic_DNA"/>
</dbReference>
<evidence type="ECO:0000256" key="2">
    <source>
        <dbReference type="ARBA" id="ARBA00001947"/>
    </source>
</evidence>
<dbReference type="SMART" id="SM01232">
    <property type="entry name" value="H2TH"/>
    <property type="match status" value="1"/>
</dbReference>
<evidence type="ECO:0000313" key="20">
    <source>
        <dbReference type="Proteomes" id="UP000178520"/>
    </source>
</evidence>
<dbReference type="SUPFAM" id="SSF57716">
    <property type="entry name" value="Glucocorticoid receptor-like (DNA-binding domain)"/>
    <property type="match status" value="1"/>
</dbReference>
<dbReference type="SUPFAM" id="SSF81624">
    <property type="entry name" value="N-terminal domain of MutM-like DNA repair proteins"/>
    <property type="match status" value="1"/>
</dbReference>
<evidence type="ECO:0000256" key="4">
    <source>
        <dbReference type="ARBA" id="ARBA00011245"/>
    </source>
</evidence>
<evidence type="ECO:0000256" key="8">
    <source>
        <dbReference type="ARBA" id="ARBA00022801"/>
    </source>
</evidence>
<feature type="domain" description="FPG-type" evidence="17">
    <location>
        <begin position="255"/>
        <end position="290"/>
    </location>
</feature>
<dbReference type="Pfam" id="PF01149">
    <property type="entry name" value="Fapy_DNA_glyco"/>
    <property type="match status" value="1"/>
</dbReference>
<dbReference type="InterPro" id="IPR020629">
    <property type="entry name" value="FPG_Glyclase"/>
</dbReference>
<dbReference type="PANTHER" id="PTHR22993">
    <property type="entry name" value="FORMAMIDOPYRIMIDINE-DNA GLYCOSYLASE"/>
    <property type="match status" value="1"/>
</dbReference>
<comment type="subunit">
    <text evidence="4">Monomer.</text>
</comment>
<organism evidence="19 20">
    <name type="scientific">Candidatus Yanofskybacteria bacterium RIFCSPHIGHO2_01_FULL_41_21</name>
    <dbReference type="NCBI Taxonomy" id="1802660"/>
    <lineage>
        <taxon>Bacteria</taxon>
        <taxon>Candidatus Yanofskyibacteriota</taxon>
    </lineage>
</organism>
<evidence type="ECO:0000259" key="17">
    <source>
        <dbReference type="PROSITE" id="PS51066"/>
    </source>
</evidence>
<keyword evidence="11" id="KW-0234">DNA repair</keyword>
<dbReference type="InterPro" id="IPR012319">
    <property type="entry name" value="FPG_cat"/>
</dbReference>
<keyword evidence="6" id="KW-0227">DNA damage</keyword>
<gene>
    <name evidence="19" type="ORF">A2735_02735</name>
</gene>
<sequence length="292" mass="33826">MPELPEVETIVRELRKDLVGLRFKDAWTDWAKTLHQAGGLERFKKEIRNKKILSVRRRAKYIVLDIEGRKTIFIHQKMSGHLLYGKWVFKDKKWTSTIAGPLRDDRNNQYIRVIMGLNNGYQLALADLRRFGKIILVDDKKVDDLKEIRELGPEPLEISFSEFKRLFTNKKGRVKQVIMDPHFIAGIGNIYADEILWRANLHPISRVEHLDDKDLKIIYMAMVSILKSAIKHKGSSMDDYRTPSGTKGNFQNLHKAYHRTGEKCSRKDGGVIKRLKLGGRSGHFCPVHQVVK</sequence>
<dbReference type="AlphaFoldDB" id="A0A1F8EBZ7"/>
<dbReference type="GO" id="GO:0008270">
    <property type="term" value="F:zinc ion binding"/>
    <property type="evidence" value="ECO:0007669"/>
    <property type="project" value="UniProtKB-KW"/>
</dbReference>
<keyword evidence="10" id="KW-0238">DNA-binding</keyword>
<dbReference type="GO" id="GO:0003684">
    <property type="term" value="F:damaged DNA binding"/>
    <property type="evidence" value="ECO:0007669"/>
    <property type="project" value="InterPro"/>
</dbReference>
<dbReference type="Gene3D" id="1.10.8.50">
    <property type="match status" value="1"/>
</dbReference>
<dbReference type="NCBIfam" id="TIGR00577">
    <property type="entry name" value="fpg"/>
    <property type="match status" value="1"/>
</dbReference>
<evidence type="ECO:0000256" key="12">
    <source>
        <dbReference type="ARBA" id="ARBA00023239"/>
    </source>
</evidence>
<reference evidence="19 20" key="1">
    <citation type="journal article" date="2016" name="Nat. Commun.">
        <title>Thousands of microbial genomes shed light on interconnected biogeochemical processes in an aquifer system.</title>
        <authorList>
            <person name="Anantharaman K."/>
            <person name="Brown C.T."/>
            <person name="Hug L.A."/>
            <person name="Sharon I."/>
            <person name="Castelle C.J."/>
            <person name="Probst A.J."/>
            <person name="Thomas B.C."/>
            <person name="Singh A."/>
            <person name="Wilkins M.J."/>
            <person name="Karaoz U."/>
            <person name="Brodie E.L."/>
            <person name="Williams K.H."/>
            <person name="Hubbard S.S."/>
            <person name="Banfield J.F."/>
        </authorList>
    </citation>
    <scope>NUCLEOTIDE SEQUENCE [LARGE SCALE GENOMIC DNA]</scope>
</reference>
<dbReference type="FunFam" id="1.10.8.50:FF:000003">
    <property type="entry name" value="Formamidopyrimidine-DNA glycosylase"/>
    <property type="match status" value="1"/>
</dbReference>
<dbReference type="PANTHER" id="PTHR22993:SF9">
    <property type="entry name" value="FORMAMIDOPYRIMIDINE-DNA GLYCOSYLASE"/>
    <property type="match status" value="1"/>
</dbReference>
<evidence type="ECO:0000256" key="7">
    <source>
        <dbReference type="ARBA" id="ARBA00022771"/>
    </source>
</evidence>
<evidence type="ECO:0000256" key="9">
    <source>
        <dbReference type="ARBA" id="ARBA00022833"/>
    </source>
</evidence>
<dbReference type="GO" id="GO:0006284">
    <property type="term" value="P:base-excision repair"/>
    <property type="evidence" value="ECO:0007669"/>
    <property type="project" value="InterPro"/>
</dbReference>
<proteinExistence type="inferred from homology"/>
<evidence type="ECO:0000256" key="15">
    <source>
        <dbReference type="ARBA" id="ARBA00044632"/>
    </source>
</evidence>
<dbReference type="GO" id="GO:0034039">
    <property type="term" value="F:8-oxo-7,8-dihydroguanine DNA N-glycosylase activity"/>
    <property type="evidence" value="ECO:0007669"/>
    <property type="project" value="TreeGrafter"/>
</dbReference>
<evidence type="ECO:0000256" key="5">
    <source>
        <dbReference type="ARBA" id="ARBA00022723"/>
    </source>
</evidence>
<dbReference type="Proteomes" id="UP000178520">
    <property type="component" value="Unassembled WGS sequence"/>
</dbReference>
<dbReference type="CDD" id="cd08966">
    <property type="entry name" value="EcFpg-like_N"/>
    <property type="match status" value="1"/>
</dbReference>
<dbReference type="InterPro" id="IPR000214">
    <property type="entry name" value="Znf_DNA_glyclase/AP_lyase"/>
</dbReference>
<dbReference type="NCBIfam" id="NF002211">
    <property type="entry name" value="PRK01103.1"/>
    <property type="match status" value="1"/>
</dbReference>
<keyword evidence="12" id="KW-0456">Lyase</keyword>
<keyword evidence="14" id="KW-0326">Glycosidase</keyword>
<evidence type="ECO:0000256" key="1">
    <source>
        <dbReference type="ARBA" id="ARBA00001668"/>
    </source>
</evidence>
<evidence type="ECO:0000259" key="18">
    <source>
        <dbReference type="PROSITE" id="PS51068"/>
    </source>
</evidence>
<evidence type="ECO:0000256" key="3">
    <source>
        <dbReference type="ARBA" id="ARBA00009409"/>
    </source>
</evidence>
<keyword evidence="9" id="KW-0862">Zinc</keyword>
<evidence type="ECO:0000256" key="6">
    <source>
        <dbReference type="ARBA" id="ARBA00022763"/>
    </source>
</evidence>